<feature type="transmembrane region" description="Helical" evidence="1">
    <location>
        <begin position="193"/>
        <end position="212"/>
    </location>
</feature>
<keyword evidence="1" id="KW-0812">Transmembrane</keyword>
<dbReference type="PATRIC" id="fig|1423769.4.peg.2445"/>
<feature type="transmembrane region" description="Helical" evidence="1">
    <location>
        <begin position="128"/>
        <end position="152"/>
    </location>
</feature>
<dbReference type="EMBL" id="AZEU01000267">
    <property type="protein sequence ID" value="KRL40646.1"/>
    <property type="molecule type" value="Genomic_DNA"/>
</dbReference>
<proteinExistence type="predicted"/>
<comment type="caution">
    <text evidence="2">The sequence shown here is derived from an EMBL/GenBank/DDBJ whole genome shotgun (WGS) entry which is preliminary data.</text>
</comment>
<feature type="transmembrane region" description="Helical" evidence="1">
    <location>
        <begin position="164"/>
        <end position="181"/>
    </location>
</feature>
<keyword evidence="1" id="KW-0472">Membrane</keyword>
<gene>
    <name evidence="2" type="ORF">FD01_GL002264</name>
</gene>
<evidence type="ECO:0000256" key="1">
    <source>
        <dbReference type="SAM" id="Phobius"/>
    </source>
</evidence>
<accession>A0A0R1Q7Z1</accession>
<feature type="transmembrane region" description="Helical" evidence="1">
    <location>
        <begin position="20"/>
        <end position="40"/>
    </location>
</feature>
<dbReference type="AlphaFoldDB" id="A0A0R1Q7Z1"/>
<keyword evidence="1" id="KW-1133">Transmembrane helix</keyword>
<organism evidence="2 3">
    <name type="scientific">Lacticaseibacillus manihotivorans DSM 13343 = JCM 12514</name>
    <dbReference type="NCBI Taxonomy" id="1423769"/>
    <lineage>
        <taxon>Bacteria</taxon>
        <taxon>Bacillati</taxon>
        <taxon>Bacillota</taxon>
        <taxon>Bacilli</taxon>
        <taxon>Lactobacillales</taxon>
        <taxon>Lactobacillaceae</taxon>
        <taxon>Lacticaseibacillus</taxon>
    </lineage>
</organism>
<evidence type="ECO:0000313" key="2">
    <source>
        <dbReference type="EMBL" id="KRL40646.1"/>
    </source>
</evidence>
<feature type="transmembrane region" description="Helical" evidence="1">
    <location>
        <begin position="87"/>
        <end position="108"/>
    </location>
</feature>
<dbReference type="RefSeq" id="WP_056964799.1">
    <property type="nucleotide sequence ID" value="NZ_AZEU01000267.1"/>
</dbReference>
<feature type="transmembrane region" description="Helical" evidence="1">
    <location>
        <begin position="46"/>
        <end position="66"/>
    </location>
</feature>
<reference evidence="2 3" key="1">
    <citation type="journal article" date="2015" name="Genome Announc.">
        <title>Expanding the biotechnology potential of lactobacilli through comparative genomics of 213 strains and associated genera.</title>
        <authorList>
            <person name="Sun Z."/>
            <person name="Harris H.M."/>
            <person name="McCann A."/>
            <person name="Guo C."/>
            <person name="Argimon S."/>
            <person name="Zhang W."/>
            <person name="Yang X."/>
            <person name="Jeffery I.B."/>
            <person name="Cooney J.C."/>
            <person name="Kagawa T.F."/>
            <person name="Liu W."/>
            <person name="Song Y."/>
            <person name="Salvetti E."/>
            <person name="Wrobel A."/>
            <person name="Rasinkangas P."/>
            <person name="Parkhill J."/>
            <person name="Rea M.C."/>
            <person name="O'Sullivan O."/>
            <person name="Ritari J."/>
            <person name="Douillard F.P."/>
            <person name="Paul Ross R."/>
            <person name="Yang R."/>
            <person name="Briner A.E."/>
            <person name="Felis G.E."/>
            <person name="de Vos W.M."/>
            <person name="Barrangou R."/>
            <person name="Klaenhammer T.R."/>
            <person name="Caufield P.W."/>
            <person name="Cui Y."/>
            <person name="Zhang H."/>
            <person name="O'Toole P.W."/>
        </authorList>
    </citation>
    <scope>NUCLEOTIDE SEQUENCE [LARGE SCALE GENOMIC DNA]</scope>
    <source>
        <strain evidence="2 3">DSM 13343</strain>
    </source>
</reference>
<keyword evidence="3" id="KW-1185">Reference proteome</keyword>
<name>A0A0R1Q7Z1_9LACO</name>
<evidence type="ECO:0000313" key="3">
    <source>
        <dbReference type="Proteomes" id="UP000051790"/>
    </source>
</evidence>
<dbReference type="OrthoDB" id="9921000at2"/>
<protein>
    <submittedName>
        <fullName evidence="2">Uncharacterized protein</fullName>
    </submittedName>
</protein>
<sequence length="223" mass="25055">MKNQVIFRRLLKGIGLPLVCVWPGAIILWLVVWIAVLKWIGVSGSLGPMPIGIWLAVFTGLAYFNTEPAFDLAMQTGVSRQRVFGDLMLIWSGCTILTAVILGLWSLIAPMPHLLIQDLGYHGSENFVVLATNVLLVLLSLMVAALVGILARIASMKVTDDNRWWLWLGLILVFFWLSLSNRSVQATRWLAQIYWVWPLIVAVALCGLLIFLHHQFQVIEPRN</sequence>
<dbReference type="Proteomes" id="UP000051790">
    <property type="component" value="Unassembled WGS sequence"/>
</dbReference>